<evidence type="ECO:0000313" key="4">
    <source>
        <dbReference type="Proteomes" id="UP001597277"/>
    </source>
</evidence>
<keyword evidence="4" id="KW-1185">Reference proteome</keyword>
<sequence>MTDTAPSSPPPWTRWQIGERVVVRYRAEDGLHDALGDLLDVAEDGVVVRTRRGDVRVPGEAMVTGKRVPPPPPRRRPRAD</sequence>
<protein>
    <recommendedName>
        <fullName evidence="2">Histone acetyltransferase Rv0428c-like SH3 domain-containing protein</fullName>
    </recommendedName>
</protein>
<evidence type="ECO:0000313" key="3">
    <source>
        <dbReference type="EMBL" id="MFD1717068.1"/>
    </source>
</evidence>
<dbReference type="Pfam" id="PF24551">
    <property type="entry name" value="SH3_Rv0428c"/>
    <property type="match status" value="1"/>
</dbReference>
<organism evidence="3 4">
    <name type="scientific">Georgenia deserti</name>
    <dbReference type="NCBI Taxonomy" id="2093781"/>
    <lineage>
        <taxon>Bacteria</taxon>
        <taxon>Bacillati</taxon>
        <taxon>Actinomycetota</taxon>
        <taxon>Actinomycetes</taxon>
        <taxon>Micrococcales</taxon>
        <taxon>Bogoriellaceae</taxon>
        <taxon>Georgenia</taxon>
    </lineage>
</organism>
<dbReference type="InterPro" id="IPR056934">
    <property type="entry name" value="SH3_Rv0428c"/>
</dbReference>
<comment type="caution">
    <text evidence="3">The sequence shown here is derived from an EMBL/GenBank/DDBJ whole genome shotgun (WGS) entry which is preliminary data.</text>
</comment>
<name>A0ABW4L0V8_9MICO</name>
<dbReference type="Proteomes" id="UP001597277">
    <property type="component" value="Unassembled WGS sequence"/>
</dbReference>
<evidence type="ECO:0000256" key="1">
    <source>
        <dbReference type="SAM" id="MobiDB-lite"/>
    </source>
</evidence>
<dbReference type="RefSeq" id="WP_388002588.1">
    <property type="nucleotide sequence ID" value="NZ_JBHUEE010000002.1"/>
</dbReference>
<evidence type="ECO:0000259" key="2">
    <source>
        <dbReference type="Pfam" id="PF24551"/>
    </source>
</evidence>
<reference evidence="4" key="1">
    <citation type="journal article" date="2019" name="Int. J. Syst. Evol. Microbiol.">
        <title>The Global Catalogue of Microorganisms (GCM) 10K type strain sequencing project: providing services to taxonomists for standard genome sequencing and annotation.</title>
        <authorList>
            <consortium name="The Broad Institute Genomics Platform"/>
            <consortium name="The Broad Institute Genome Sequencing Center for Infectious Disease"/>
            <person name="Wu L."/>
            <person name="Ma J."/>
        </authorList>
    </citation>
    <scope>NUCLEOTIDE SEQUENCE [LARGE SCALE GENOMIC DNA]</scope>
    <source>
        <strain evidence="4">JCM 17130</strain>
    </source>
</reference>
<gene>
    <name evidence="3" type="ORF">ACFSE6_04430</name>
</gene>
<dbReference type="EMBL" id="JBHUEE010000002">
    <property type="protein sequence ID" value="MFD1717068.1"/>
    <property type="molecule type" value="Genomic_DNA"/>
</dbReference>
<proteinExistence type="predicted"/>
<feature type="domain" description="Histone acetyltransferase Rv0428c-like SH3" evidence="2">
    <location>
        <begin position="16"/>
        <end position="64"/>
    </location>
</feature>
<feature type="region of interest" description="Disordered" evidence="1">
    <location>
        <begin position="60"/>
        <end position="80"/>
    </location>
</feature>
<accession>A0ABW4L0V8</accession>